<evidence type="ECO:0000313" key="1">
    <source>
        <dbReference type="EMBL" id="KAI8430692.1"/>
    </source>
</evidence>
<protein>
    <submittedName>
        <fullName evidence="1">Uncharacterized protein</fullName>
    </submittedName>
</protein>
<gene>
    <name evidence="1" type="ORF">MSG28_000882</name>
</gene>
<dbReference type="EMBL" id="CM046131">
    <property type="protein sequence ID" value="KAI8430692.1"/>
    <property type="molecule type" value="Genomic_DNA"/>
</dbReference>
<organism evidence="1 2">
    <name type="scientific">Choristoneura fumiferana</name>
    <name type="common">Spruce budworm moth</name>
    <name type="synonym">Archips fumiferana</name>
    <dbReference type="NCBI Taxonomy" id="7141"/>
    <lineage>
        <taxon>Eukaryota</taxon>
        <taxon>Metazoa</taxon>
        <taxon>Ecdysozoa</taxon>
        <taxon>Arthropoda</taxon>
        <taxon>Hexapoda</taxon>
        <taxon>Insecta</taxon>
        <taxon>Pterygota</taxon>
        <taxon>Neoptera</taxon>
        <taxon>Endopterygota</taxon>
        <taxon>Lepidoptera</taxon>
        <taxon>Glossata</taxon>
        <taxon>Ditrysia</taxon>
        <taxon>Tortricoidea</taxon>
        <taxon>Tortricidae</taxon>
        <taxon>Tortricinae</taxon>
        <taxon>Choristoneura</taxon>
    </lineage>
</organism>
<proteinExistence type="predicted"/>
<dbReference type="Proteomes" id="UP001064048">
    <property type="component" value="Chromosome Z"/>
</dbReference>
<keyword evidence="2" id="KW-1185">Reference proteome</keyword>
<name>A0ACC0K2N7_CHOFU</name>
<accession>A0ACC0K2N7</accession>
<sequence length="126" mass="13402">MTRIGSIWLKAKYEDEEYAEGEQQEPSTEAPPSSTEGKKLVAGGVRPFRSNTDLLAALKRRRAQAAEAKLNGHSTAAPAAASQDGAEAPAKSSYTAARSIPEDEVEEQEAAAPTRTGRTFARRGGN</sequence>
<comment type="caution">
    <text evidence="1">The sequence shown here is derived from an EMBL/GenBank/DDBJ whole genome shotgun (WGS) entry which is preliminary data.</text>
</comment>
<evidence type="ECO:0000313" key="2">
    <source>
        <dbReference type="Proteomes" id="UP001064048"/>
    </source>
</evidence>
<reference evidence="1 2" key="1">
    <citation type="journal article" date="2022" name="Genome Biol. Evol.">
        <title>The Spruce Budworm Genome: Reconstructing the Evolutionary History of Antifreeze Proteins.</title>
        <authorList>
            <person name="Beliveau C."/>
            <person name="Gagne P."/>
            <person name="Picq S."/>
            <person name="Vernygora O."/>
            <person name="Keeling C.I."/>
            <person name="Pinkney K."/>
            <person name="Doucet D."/>
            <person name="Wen F."/>
            <person name="Johnston J.S."/>
            <person name="Maaroufi H."/>
            <person name="Boyle B."/>
            <person name="Laroche J."/>
            <person name="Dewar K."/>
            <person name="Juretic N."/>
            <person name="Blackburn G."/>
            <person name="Nisole A."/>
            <person name="Brunet B."/>
            <person name="Brandao M."/>
            <person name="Lumley L."/>
            <person name="Duan J."/>
            <person name="Quan G."/>
            <person name="Lucarotti C.J."/>
            <person name="Roe A.D."/>
            <person name="Sperling F.A.H."/>
            <person name="Levesque R.C."/>
            <person name="Cusson M."/>
        </authorList>
    </citation>
    <scope>NUCLEOTIDE SEQUENCE [LARGE SCALE GENOMIC DNA]</scope>
    <source>
        <strain evidence="1">Glfc:IPQL:Cfum</strain>
    </source>
</reference>